<accession>A0A1H7W465</accession>
<evidence type="ECO:0000256" key="2">
    <source>
        <dbReference type="ARBA" id="ARBA00022723"/>
    </source>
</evidence>
<evidence type="ECO:0000256" key="7">
    <source>
        <dbReference type="SAM" id="Phobius"/>
    </source>
</evidence>
<gene>
    <name evidence="9" type="ORF">SAMN04489760_105155</name>
</gene>
<evidence type="ECO:0000313" key="9">
    <source>
        <dbReference type="EMBL" id="SEM16114.1"/>
    </source>
</evidence>
<evidence type="ECO:0000256" key="5">
    <source>
        <dbReference type="ARBA" id="ARBA00023049"/>
    </source>
</evidence>
<protein>
    <submittedName>
        <fullName evidence="9">Peptidase family M48</fullName>
    </submittedName>
</protein>
<dbReference type="GO" id="GO:0016020">
    <property type="term" value="C:membrane"/>
    <property type="evidence" value="ECO:0007669"/>
    <property type="project" value="TreeGrafter"/>
</dbReference>
<reference evidence="9 10" key="1">
    <citation type="submission" date="2016-10" db="EMBL/GenBank/DDBJ databases">
        <authorList>
            <person name="de Groot N.N."/>
        </authorList>
    </citation>
    <scope>NUCLEOTIDE SEQUENCE [LARGE SCALE GENOMIC DNA]</scope>
    <source>
        <strain evidence="9 10">DSM 8423</strain>
    </source>
</reference>
<feature type="domain" description="Peptidase M48" evidence="8">
    <location>
        <begin position="162"/>
        <end position="338"/>
    </location>
</feature>
<keyword evidence="7" id="KW-1133">Transmembrane helix</keyword>
<dbReference type="GO" id="GO:0004222">
    <property type="term" value="F:metalloendopeptidase activity"/>
    <property type="evidence" value="ECO:0007669"/>
    <property type="project" value="InterPro"/>
</dbReference>
<keyword evidence="3 6" id="KW-0378">Hydrolase</keyword>
<evidence type="ECO:0000256" key="1">
    <source>
        <dbReference type="ARBA" id="ARBA00022670"/>
    </source>
</evidence>
<dbReference type="Proteomes" id="UP000198744">
    <property type="component" value="Unassembled WGS sequence"/>
</dbReference>
<dbReference type="EMBL" id="FOBS01000005">
    <property type="protein sequence ID" value="SEM16114.1"/>
    <property type="molecule type" value="Genomic_DNA"/>
</dbReference>
<dbReference type="GO" id="GO:0051603">
    <property type="term" value="P:proteolysis involved in protein catabolic process"/>
    <property type="evidence" value="ECO:0007669"/>
    <property type="project" value="TreeGrafter"/>
</dbReference>
<keyword evidence="1 6" id="KW-0645">Protease</keyword>
<sequence length="386" mass="42921">MSIQTSWKGSYLNGKTADKQPVEIELLKEGLRISTQSGDIFLWAYQEITQTQGFYKNEPVKLERGKIIPEILILSDQEFLTSLHQFLPGAAKRFHNPALRGFRLRVILYATIGLMAVGIFVYLWGIPLAAEVLAPHIPLAWEQGMGRSALGVLAPEKSRCRDKALQEAIDEIVVRLHPHGSSPSDFKVVVVKSPIVNAIALPGGNIIVFSGLLEKMDSPESLAAVLAHEMQHIRKRHVTRRIIEDSSTGIMISALSGDVTGSMLYGMKIARNLAMLRYGRHEEDEADAEGLKMLMAANLDPEAAIRFFMMMKEKNRGLKIPQYLSTHPDLDQRIFRMKTLISSLDTGHRVYAKLSTGNSWRQIRSGCAVIPVSGRNVATVNPSEAR</sequence>
<keyword evidence="4 6" id="KW-0862">Zinc</keyword>
<comment type="cofactor">
    <cofactor evidence="6">
        <name>Zn(2+)</name>
        <dbReference type="ChEBI" id="CHEBI:29105"/>
    </cofactor>
    <text evidence="6">Binds 1 zinc ion per subunit.</text>
</comment>
<dbReference type="Gene3D" id="3.30.2010.10">
    <property type="entry name" value="Metalloproteases ('zincins'), catalytic domain"/>
    <property type="match status" value="1"/>
</dbReference>
<name>A0A1H7W465_9BACT</name>
<evidence type="ECO:0000259" key="8">
    <source>
        <dbReference type="Pfam" id="PF01435"/>
    </source>
</evidence>
<dbReference type="CDD" id="cd07332">
    <property type="entry name" value="M48C_Oma1_like"/>
    <property type="match status" value="1"/>
</dbReference>
<dbReference type="PANTHER" id="PTHR22726">
    <property type="entry name" value="METALLOENDOPEPTIDASE OMA1"/>
    <property type="match status" value="1"/>
</dbReference>
<dbReference type="RefSeq" id="WP_093882681.1">
    <property type="nucleotide sequence ID" value="NZ_FOBS01000005.1"/>
</dbReference>
<evidence type="ECO:0000256" key="3">
    <source>
        <dbReference type="ARBA" id="ARBA00022801"/>
    </source>
</evidence>
<comment type="similarity">
    <text evidence="6">Belongs to the peptidase M48 family.</text>
</comment>
<evidence type="ECO:0000256" key="4">
    <source>
        <dbReference type="ARBA" id="ARBA00022833"/>
    </source>
</evidence>
<keyword evidence="7" id="KW-0472">Membrane</keyword>
<dbReference type="Pfam" id="PF01435">
    <property type="entry name" value="Peptidase_M48"/>
    <property type="match status" value="1"/>
</dbReference>
<evidence type="ECO:0000256" key="6">
    <source>
        <dbReference type="RuleBase" id="RU003983"/>
    </source>
</evidence>
<keyword evidence="5 6" id="KW-0482">Metalloprotease</keyword>
<dbReference type="STRING" id="43775.SAMN04489760_105155"/>
<keyword evidence="10" id="KW-1185">Reference proteome</keyword>
<evidence type="ECO:0000313" key="10">
    <source>
        <dbReference type="Proteomes" id="UP000198744"/>
    </source>
</evidence>
<keyword evidence="7" id="KW-0812">Transmembrane</keyword>
<organism evidence="9 10">
    <name type="scientific">Syntrophus gentianae</name>
    <dbReference type="NCBI Taxonomy" id="43775"/>
    <lineage>
        <taxon>Bacteria</taxon>
        <taxon>Pseudomonadati</taxon>
        <taxon>Thermodesulfobacteriota</taxon>
        <taxon>Syntrophia</taxon>
        <taxon>Syntrophales</taxon>
        <taxon>Syntrophaceae</taxon>
        <taxon>Syntrophus</taxon>
    </lineage>
</organism>
<feature type="transmembrane region" description="Helical" evidence="7">
    <location>
        <begin position="106"/>
        <end position="125"/>
    </location>
</feature>
<dbReference type="InterPro" id="IPR001915">
    <property type="entry name" value="Peptidase_M48"/>
</dbReference>
<keyword evidence="2" id="KW-0479">Metal-binding</keyword>
<dbReference type="OrthoDB" id="9810445at2"/>
<dbReference type="PANTHER" id="PTHR22726:SF1">
    <property type="entry name" value="METALLOENDOPEPTIDASE OMA1, MITOCHONDRIAL"/>
    <property type="match status" value="1"/>
</dbReference>
<dbReference type="GO" id="GO:0046872">
    <property type="term" value="F:metal ion binding"/>
    <property type="evidence" value="ECO:0007669"/>
    <property type="project" value="UniProtKB-KW"/>
</dbReference>
<dbReference type="AlphaFoldDB" id="A0A1H7W465"/>
<dbReference type="InterPro" id="IPR051156">
    <property type="entry name" value="Mito/Outer_Membr_Metalloprot"/>
</dbReference>
<proteinExistence type="inferred from homology"/>